<evidence type="ECO:0000256" key="3">
    <source>
        <dbReference type="ARBA" id="ARBA00022692"/>
    </source>
</evidence>
<feature type="transmembrane region" description="Helical" evidence="7">
    <location>
        <begin position="55"/>
        <end position="78"/>
    </location>
</feature>
<dbReference type="PROSITE" id="PS00216">
    <property type="entry name" value="SUGAR_TRANSPORT_1"/>
    <property type="match status" value="1"/>
</dbReference>
<feature type="transmembrane region" description="Helical" evidence="7">
    <location>
        <begin position="365"/>
        <end position="384"/>
    </location>
</feature>
<dbReference type="InterPro" id="IPR005828">
    <property type="entry name" value="MFS_sugar_transport-like"/>
</dbReference>
<evidence type="ECO:0000256" key="7">
    <source>
        <dbReference type="SAM" id="Phobius"/>
    </source>
</evidence>
<comment type="caution">
    <text evidence="9">The sequence shown here is derived from an EMBL/GenBank/DDBJ whole genome shotgun (WGS) entry which is preliminary data.</text>
</comment>
<dbReference type="OrthoDB" id="6612291at2759"/>
<evidence type="ECO:0000313" key="9">
    <source>
        <dbReference type="EMBL" id="OAP57394.1"/>
    </source>
</evidence>
<evidence type="ECO:0000256" key="5">
    <source>
        <dbReference type="ARBA" id="ARBA00023136"/>
    </source>
</evidence>
<proteinExistence type="inferred from homology"/>
<feature type="transmembrane region" description="Helical" evidence="7">
    <location>
        <begin position="14"/>
        <end position="35"/>
    </location>
</feature>
<dbReference type="InterPro" id="IPR005829">
    <property type="entry name" value="Sugar_transporter_CS"/>
</dbReference>
<dbReference type="Pfam" id="PF00083">
    <property type="entry name" value="Sugar_tr"/>
    <property type="match status" value="1"/>
</dbReference>
<reference evidence="9 10" key="1">
    <citation type="submission" date="2016-04" db="EMBL/GenBank/DDBJ databases">
        <title>Draft genome of Fonsecaea erecta CBS 125763.</title>
        <authorList>
            <person name="Weiss V.A."/>
            <person name="Vicente V.A."/>
            <person name="Raittz R.T."/>
            <person name="Moreno L.F."/>
            <person name="De Souza E.M."/>
            <person name="Pedrosa F.O."/>
            <person name="Steffens M.B."/>
            <person name="Faoro H."/>
            <person name="Tadra-Sfeir M.Z."/>
            <person name="Najafzadeh M.J."/>
            <person name="Felipe M.S."/>
            <person name="Teixeira M."/>
            <person name="Sun J."/>
            <person name="Xi L."/>
            <person name="Gomes R."/>
            <person name="De Azevedo C.M."/>
            <person name="Salgado C.G."/>
            <person name="Da Silva M.B."/>
            <person name="Nascimento M.F."/>
            <person name="Queiroz-Telles F."/>
            <person name="Attili D.S."/>
            <person name="Gorbushina A."/>
        </authorList>
    </citation>
    <scope>NUCLEOTIDE SEQUENCE [LARGE SCALE GENOMIC DNA]</scope>
    <source>
        <strain evidence="9 10">CBS 125763</strain>
    </source>
</reference>
<name>A0A178ZC81_9EURO</name>
<dbReference type="InterPro" id="IPR050360">
    <property type="entry name" value="MFS_Sugar_Transporters"/>
</dbReference>
<feature type="transmembrane region" description="Helical" evidence="7">
    <location>
        <begin position="147"/>
        <end position="172"/>
    </location>
</feature>
<feature type="transmembrane region" description="Helical" evidence="7">
    <location>
        <begin position="311"/>
        <end position="328"/>
    </location>
</feature>
<feature type="domain" description="Major facilitator superfamily (MFS) profile" evidence="8">
    <location>
        <begin position="16"/>
        <end position="458"/>
    </location>
</feature>
<dbReference type="GO" id="GO:0016020">
    <property type="term" value="C:membrane"/>
    <property type="evidence" value="ECO:0007669"/>
    <property type="project" value="UniProtKB-SubCell"/>
</dbReference>
<evidence type="ECO:0000256" key="4">
    <source>
        <dbReference type="ARBA" id="ARBA00022989"/>
    </source>
</evidence>
<dbReference type="InterPro" id="IPR020846">
    <property type="entry name" value="MFS_dom"/>
</dbReference>
<organism evidence="9 10">
    <name type="scientific">Fonsecaea erecta</name>
    <dbReference type="NCBI Taxonomy" id="1367422"/>
    <lineage>
        <taxon>Eukaryota</taxon>
        <taxon>Fungi</taxon>
        <taxon>Dikarya</taxon>
        <taxon>Ascomycota</taxon>
        <taxon>Pezizomycotina</taxon>
        <taxon>Eurotiomycetes</taxon>
        <taxon>Chaetothyriomycetidae</taxon>
        <taxon>Chaetothyriales</taxon>
        <taxon>Herpotrichiellaceae</taxon>
        <taxon>Fonsecaea</taxon>
    </lineage>
</organism>
<dbReference type="PANTHER" id="PTHR48022:SF11">
    <property type="entry name" value="MONOSACCHARIDE TRANSPORTER (HXT8), PUTATIVE (AFU_ORTHOLOGUE AFUA_2G08120)-RELATED"/>
    <property type="match status" value="1"/>
</dbReference>
<evidence type="ECO:0000256" key="2">
    <source>
        <dbReference type="ARBA" id="ARBA00010992"/>
    </source>
</evidence>
<dbReference type="GO" id="GO:0005351">
    <property type="term" value="F:carbohydrate:proton symporter activity"/>
    <property type="evidence" value="ECO:0007669"/>
    <property type="project" value="TreeGrafter"/>
</dbReference>
<evidence type="ECO:0000256" key="6">
    <source>
        <dbReference type="SAM" id="MobiDB-lite"/>
    </source>
</evidence>
<evidence type="ECO:0000313" key="10">
    <source>
        <dbReference type="Proteomes" id="UP000078343"/>
    </source>
</evidence>
<keyword evidence="3 7" id="KW-0812">Transmembrane</keyword>
<keyword evidence="4 7" id="KW-1133">Transmembrane helix</keyword>
<feature type="transmembrane region" description="Helical" evidence="7">
    <location>
        <begin position="435"/>
        <end position="454"/>
    </location>
</feature>
<comment type="similarity">
    <text evidence="2">Belongs to the major facilitator superfamily. Sugar transporter (TC 2.A.1.1) family.</text>
</comment>
<feature type="transmembrane region" description="Helical" evidence="7">
    <location>
        <begin position="90"/>
        <end position="108"/>
    </location>
</feature>
<dbReference type="InterPro" id="IPR036259">
    <property type="entry name" value="MFS_trans_sf"/>
</dbReference>
<dbReference type="RefSeq" id="XP_018690761.1">
    <property type="nucleotide sequence ID" value="XM_018839640.1"/>
</dbReference>
<dbReference type="SUPFAM" id="SSF103473">
    <property type="entry name" value="MFS general substrate transporter"/>
    <property type="match status" value="1"/>
</dbReference>
<dbReference type="Gene3D" id="1.20.1250.20">
    <property type="entry name" value="MFS general substrate transporter like domains"/>
    <property type="match status" value="1"/>
</dbReference>
<keyword evidence="10" id="KW-1185">Reference proteome</keyword>
<protein>
    <recommendedName>
        <fullName evidence="8">Major facilitator superfamily (MFS) profile domain-containing protein</fullName>
    </recommendedName>
</protein>
<dbReference type="EMBL" id="LVYI01000007">
    <property type="protein sequence ID" value="OAP57394.1"/>
    <property type="molecule type" value="Genomic_DNA"/>
</dbReference>
<evidence type="ECO:0000256" key="1">
    <source>
        <dbReference type="ARBA" id="ARBA00004141"/>
    </source>
</evidence>
<dbReference type="GeneID" id="30012300"/>
<dbReference type="Proteomes" id="UP000078343">
    <property type="component" value="Unassembled WGS sequence"/>
</dbReference>
<feature type="transmembrane region" description="Helical" evidence="7">
    <location>
        <begin position="270"/>
        <end position="291"/>
    </location>
</feature>
<accession>A0A178ZC81</accession>
<dbReference type="PROSITE" id="PS50850">
    <property type="entry name" value="MFS"/>
    <property type="match status" value="1"/>
</dbReference>
<dbReference type="AlphaFoldDB" id="A0A178ZC81"/>
<sequence>METKIHHPYTWKMVLYIVNVCWASAAYGYASSIIATTLGQPSFYAYMGLDTNPNTAALIGAMNGLYYTGGFFGCVAIGKIADRWGRKMSIYIGIVIVLISNALLAGSVNTAMFIVFRFFQGVGAFIELATVPLWITEVVPPKDRGMLIDLHPIFANIGYVMASYVGVGFFYYKNAAGNEWRAPLAIGCLPCILCLVSMPFVPESPRWLLLKGRREEAWQIVKSLHHSPHTDNTSFAEREFYLMREQTEYERTHKMTTWQMLKSPAYRKRLLIGCGLPFLLQSSGVLVINNYGTLLYSGLGFGPEQQLHLQAGWLVVSFVLNCVAVLIVDRLPRPVLITIGLVGAAAALIVECAIQASYLGTDNRSALAAGVAMLYVYVFFYAMFLDGPTFFYLGEIFPTHARSQGLTLGMASFCLADIVWLQAAPTAFQNIGWKYYLFFIIITAAGAAWAWFTFPDTRNLPLEQIAVLFGDVDHQAPELRAIPAEPVTKIAQHDEGRMETEKHVELEERETL</sequence>
<dbReference type="PANTHER" id="PTHR48022">
    <property type="entry name" value="PLASTIDIC GLUCOSE TRANSPORTER 4"/>
    <property type="match status" value="1"/>
</dbReference>
<comment type="subcellular location">
    <subcellularLocation>
        <location evidence="1">Membrane</location>
        <topology evidence="1">Multi-pass membrane protein</topology>
    </subcellularLocation>
</comment>
<gene>
    <name evidence="9" type="ORF">AYL99_08132</name>
</gene>
<evidence type="ECO:0000259" key="8">
    <source>
        <dbReference type="PROSITE" id="PS50850"/>
    </source>
</evidence>
<feature type="region of interest" description="Disordered" evidence="6">
    <location>
        <begin position="491"/>
        <end position="512"/>
    </location>
</feature>
<keyword evidence="5 7" id="KW-0472">Membrane</keyword>
<feature type="transmembrane region" description="Helical" evidence="7">
    <location>
        <begin position="335"/>
        <end position="359"/>
    </location>
</feature>